<sequence length="117" mass="13356">MAYHFDGLPLVVIRLQIERHLRPIATRRYPGQSSDKETWLRNTSKALSHWGSGLLHLGWQAFNMACKPFLLTRLFLPWNKSDPAQDPNGDGDFVDRKEKGSLFESDASFSNENPIVT</sequence>
<evidence type="ECO:0000313" key="2">
    <source>
        <dbReference type="Proteomes" id="UP000309997"/>
    </source>
</evidence>
<proteinExistence type="predicted"/>
<dbReference type="EMBL" id="RCHU02000010">
    <property type="protein sequence ID" value="KAL3579179.1"/>
    <property type="molecule type" value="Genomic_DNA"/>
</dbReference>
<reference evidence="1 2" key="1">
    <citation type="journal article" date="2024" name="Plant Biotechnol. J.">
        <title>Genome and CRISPR/Cas9 system of a widespread forest tree (Populus alba) in the world.</title>
        <authorList>
            <person name="Liu Y.J."/>
            <person name="Jiang P.F."/>
            <person name="Han X.M."/>
            <person name="Li X.Y."/>
            <person name="Wang H.M."/>
            <person name="Wang Y.J."/>
            <person name="Wang X.X."/>
            <person name="Zeng Q.Y."/>
        </authorList>
    </citation>
    <scope>NUCLEOTIDE SEQUENCE [LARGE SCALE GENOMIC DNA]</scope>
    <source>
        <strain evidence="2">cv. PAL-ZL1</strain>
    </source>
</reference>
<comment type="caution">
    <text evidence="1">The sequence shown here is derived from an EMBL/GenBank/DDBJ whole genome shotgun (WGS) entry which is preliminary data.</text>
</comment>
<gene>
    <name evidence="1" type="ORF">D5086_020683</name>
</gene>
<protein>
    <submittedName>
        <fullName evidence="1">Uncharacterized protein</fullName>
    </submittedName>
</protein>
<keyword evidence="2" id="KW-1185">Reference proteome</keyword>
<dbReference type="Proteomes" id="UP000309997">
    <property type="component" value="Unassembled WGS sequence"/>
</dbReference>
<accession>A0ACC4BKT6</accession>
<name>A0ACC4BKT6_POPAL</name>
<evidence type="ECO:0000313" key="1">
    <source>
        <dbReference type="EMBL" id="KAL3579179.1"/>
    </source>
</evidence>
<organism evidence="1 2">
    <name type="scientific">Populus alba</name>
    <name type="common">White poplar</name>
    <dbReference type="NCBI Taxonomy" id="43335"/>
    <lineage>
        <taxon>Eukaryota</taxon>
        <taxon>Viridiplantae</taxon>
        <taxon>Streptophyta</taxon>
        <taxon>Embryophyta</taxon>
        <taxon>Tracheophyta</taxon>
        <taxon>Spermatophyta</taxon>
        <taxon>Magnoliopsida</taxon>
        <taxon>eudicotyledons</taxon>
        <taxon>Gunneridae</taxon>
        <taxon>Pentapetalae</taxon>
        <taxon>rosids</taxon>
        <taxon>fabids</taxon>
        <taxon>Malpighiales</taxon>
        <taxon>Salicaceae</taxon>
        <taxon>Saliceae</taxon>
        <taxon>Populus</taxon>
    </lineage>
</organism>